<dbReference type="EMBL" id="JAAGPU010000018">
    <property type="protein sequence ID" value="NEU05307.1"/>
    <property type="molecule type" value="Genomic_DNA"/>
</dbReference>
<dbReference type="RefSeq" id="WP_199870160.1">
    <property type="nucleotide sequence ID" value="NZ_JAAGPU010000018.1"/>
</dbReference>
<keyword evidence="2" id="KW-1185">Reference proteome</keyword>
<evidence type="ECO:0000313" key="1">
    <source>
        <dbReference type="EMBL" id="NEU05307.1"/>
    </source>
</evidence>
<accession>A0A6M0H446</accession>
<dbReference type="Pfam" id="PF13783">
    <property type="entry name" value="DUF4177"/>
    <property type="match status" value="1"/>
</dbReference>
<dbReference type="Proteomes" id="UP000481872">
    <property type="component" value="Unassembled WGS sequence"/>
</dbReference>
<gene>
    <name evidence="1" type="ORF">G3M99_10670</name>
</gene>
<dbReference type="AlphaFoldDB" id="A0A6M0H446"/>
<evidence type="ECO:0000313" key="2">
    <source>
        <dbReference type="Proteomes" id="UP000481872"/>
    </source>
</evidence>
<name>A0A6M0H446_9CLOT</name>
<protein>
    <submittedName>
        <fullName evidence="1">DUF4177 domain-containing protein</fullName>
    </submittedName>
</protein>
<reference evidence="1 2" key="1">
    <citation type="submission" date="2020-02" db="EMBL/GenBank/DDBJ databases">
        <title>Genome assembly of a novel Clostridium senegalense strain.</title>
        <authorList>
            <person name="Gupta T.B."/>
            <person name="Jauregui R."/>
            <person name="Maclean P."/>
            <person name="Nawarathana A."/>
            <person name="Brightwell G."/>
        </authorList>
    </citation>
    <scope>NUCLEOTIDE SEQUENCE [LARGE SCALE GENOMIC DNA]</scope>
    <source>
        <strain evidence="1 2">AGRFS4</strain>
    </source>
</reference>
<comment type="caution">
    <text evidence="1">The sequence shown here is derived from an EMBL/GenBank/DDBJ whole genome shotgun (WGS) entry which is preliminary data.</text>
</comment>
<organism evidence="1 2">
    <name type="scientific">Clostridium senegalense</name>
    <dbReference type="NCBI Taxonomy" id="1465809"/>
    <lineage>
        <taxon>Bacteria</taxon>
        <taxon>Bacillati</taxon>
        <taxon>Bacillota</taxon>
        <taxon>Clostridia</taxon>
        <taxon>Eubacteriales</taxon>
        <taxon>Clostridiaceae</taxon>
        <taxon>Clostridium</taxon>
    </lineage>
</organism>
<sequence length="64" mass="7320">MYEYKVFKWRFDLNSAEDLEKTLNDYGKKGWKVFNIISNIKGNGGVLFASVDGNEATIILEKSN</sequence>
<proteinExistence type="predicted"/>
<dbReference type="InterPro" id="IPR025234">
    <property type="entry name" value="YjzH-like"/>
</dbReference>